<evidence type="ECO:0000259" key="7">
    <source>
        <dbReference type="Pfam" id="PF09073"/>
    </source>
</evidence>
<feature type="compositionally biased region" description="Basic and acidic residues" evidence="4">
    <location>
        <begin position="522"/>
        <end position="571"/>
    </location>
</feature>
<dbReference type="Gene3D" id="3.40.47.10">
    <property type="match status" value="2"/>
</dbReference>
<dbReference type="Pfam" id="PF00195">
    <property type="entry name" value="Chal_sti_synt_N"/>
    <property type="match status" value="1"/>
</dbReference>
<dbReference type="InterPro" id="IPR015158">
    <property type="entry name" value="Bud22_dom"/>
</dbReference>
<keyword evidence="3 8" id="KW-0012">Acyltransferase</keyword>
<feature type="domain" description="Bud22" evidence="7">
    <location>
        <begin position="387"/>
        <end position="859"/>
    </location>
</feature>
<dbReference type="PANTHER" id="PTHR11877:SF46">
    <property type="entry name" value="TYPE III POLYKETIDE SYNTHASE A"/>
    <property type="match status" value="1"/>
</dbReference>
<dbReference type="Pfam" id="PF02797">
    <property type="entry name" value="Chal_sti_synt_C"/>
    <property type="match status" value="1"/>
</dbReference>
<organism evidence="8 9">
    <name type="scientific">Ceratocystis fimbriata f. sp. platani</name>
    <dbReference type="NCBI Taxonomy" id="88771"/>
    <lineage>
        <taxon>Eukaryota</taxon>
        <taxon>Fungi</taxon>
        <taxon>Dikarya</taxon>
        <taxon>Ascomycota</taxon>
        <taxon>Pezizomycotina</taxon>
        <taxon>Sordariomycetes</taxon>
        <taxon>Hypocreomycetidae</taxon>
        <taxon>Microascales</taxon>
        <taxon>Ceratocystidaceae</taxon>
        <taxon>Ceratocystis</taxon>
    </lineage>
</organism>
<dbReference type="InterPro" id="IPR016039">
    <property type="entry name" value="Thiolase-like"/>
</dbReference>
<keyword evidence="9" id="KW-1185">Reference proteome</keyword>
<feature type="compositionally biased region" description="Acidic residues" evidence="4">
    <location>
        <begin position="682"/>
        <end position="694"/>
    </location>
</feature>
<evidence type="ECO:0000256" key="1">
    <source>
        <dbReference type="ARBA" id="ARBA00005531"/>
    </source>
</evidence>
<dbReference type="SUPFAM" id="SSF53901">
    <property type="entry name" value="Thiolase-like"/>
    <property type="match status" value="2"/>
</dbReference>
<dbReference type="CDD" id="cd00831">
    <property type="entry name" value="CHS_like"/>
    <property type="match status" value="1"/>
</dbReference>
<evidence type="ECO:0000313" key="8">
    <source>
        <dbReference type="EMBL" id="KKF97023.1"/>
    </source>
</evidence>
<gene>
    <name evidence="8" type="primary">CHSA</name>
    <name evidence="8" type="ORF">CFO_g678</name>
</gene>
<feature type="compositionally biased region" description="Basic and acidic residues" evidence="4">
    <location>
        <begin position="758"/>
        <end position="776"/>
    </location>
</feature>
<evidence type="ECO:0000256" key="4">
    <source>
        <dbReference type="SAM" id="MobiDB-lite"/>
    </source>
</evidence>
<dbReference type="PANTHER" id="PTHR11877">
    <property type="entry name" value="HYDROXYMETHYLGLUTARYL-COA SYNTHASE"/>
    <property type="match status" value="1"/>
</dbReference>
<reference evidence="8 9" key="1">
    <citation type="submission" date="2015-04" db="EMBL/GenBank/DDBJ databases">
        <title>Genome sequence of Ceratocystis platani, a major pathogen of plane trees.</title>
        <authorList>
            <person name="Belbahri L."/>
        </authorList>
    </citation>
    <scope>NUCLEOTIDE SEQUENCE [LARGE SCALE GENOMIC DNA]</scope>
    <source>
        <strain evidence="8 9">CFO</strain>
    </source>
</reference>
<dbReference type="InterPro" id="IPR012328">
    <property type="entry name" value="Chalcone/stilbene_synt_C"/>
</dbReference>
<keyword evidence="2 3" id="KW-0808">Transferase</keyword>
<feature type="domain" description="Chalcone/stilbene synthase C-terminal" evidence="6">
    <location>
        <begin position="243"/>
        <end position="386"/>
    </location>
</feature>
<evidence type="ECO:0000256" key="2">
    <source>
        <dbReference type="ARBA" id="ARBA00022679"/>
    </source>
</evidence>
<dbReference type="Proteomes" id="UP000034841">
    <property type="component" value="Unassembled WGS sequence"/>
</dbReference>
<dbReference type="EC" id="2.3.1.74" evidence="8"/>
<accession>A0A0F8BWW5</accession>
<dbReference type="InterPro" id="IPR011141">
    <property type="entry name" value="Polyketide_synthase_type-III"/>
</dbReference>
<dbReference type="GO" id="GO:0030639">
    <property type="term" value="P:polyketide biosynthetic process"/>
    <property type="evidence" value="ECO:0007669"/>
    <property type="project" value="TreeGrafter"/>
</dbReference>
<sequence length="860" mass="93749">MISEPEPFGNMDLSILGIKAAYPPYNLGPTALAEIAERFYPDSPAMKKLLAINKYTGVDTRSSIGTPDHPLVNMEKPPSISQLHEAFMTYGLPLAVEASRGALERAGVDVSELTHIVATTCTDSANPGFDHFLAKQLGVKHAVERVLLHGVGCSGGLATLRTGANLALGHTARGKPARVLCVALEVSTTLVRSELDSLHETQEVRIAPVLFSDCGAALVLSNGIGHTEKTAMPMYDLLGWNYHVIPDTEECLGFDADAMGWKVILKPNVPKEAAKAMPETFKNLIASLEKLPEGMSNPQDFDWALHPGGSSILTGVEKALDIRPEAMRASYDVYVNHGNSSSATIFSVLEKLLQKDIDAYAPNGKPKEYVVGCAFGPGMAIESSLAKARHEFFKAIKTAKGFERQRLAKRLREPGVTPEKKNRLEMEVTILKSLDLEQTATAHLYSVLNRIPTIAQHPELPEFVRRGVPKPDISEEQKSALHTVTSSLFSRPNVRQTVDATLEEVCMVLDVQQPEKKRSRSRKADISQQGDKDKTPVEGKQELEQENDKKPLDRKNMSAKEQRDEIRRKLLEGINMEDISGDDDDEEEEHAEFDGFSDDDNSNSDDSQDEGDEAELDSDAQEAAIAKMDALLGGSSSEDDSSDDDHDTMDTRKSRVSTLQKGPFKTIRVRDISVSVSPEGSSESESESESEDDTLQSKANAKSKAESRAAAASKAISNSTFLPSLMGGYVSGSESEASDLDIAPARKNRLGQRQRQAIWEKRYGEKAKHRQAENKKPASAKDASWDAKRGAVFDGGKPWKKGIDPFAAADAAAKANKPKKIENGNGGEGGLHPSWEARKKTQQKIKIGGPPTAKKITFDD</sequence>
<evidence type="ECO:0000256" key="3">
    <source>
        <dbReference type="RuleBase" id="RU003633"/>
    </source>
</evidence>
<feature type="region of interest" description="Disordered" evidence="4">
    <location>
        <begin position="513"/>
        <end position="860"/>
    </location>
</feature>
<evidence type="ECO:0000259" key="6">
    <source>
        <dbReference type="Pfam" id="PF02797"/>
    </source>
</evidence>
<comment type="similarity">
    <text evidence="1 3">Belongs to the thiolase-like superfamily. Chalcone/stilbene synthases family.</text>
</comment>
<protein>
    <submittedName>
        <fullName evidence="8">Chalcone synthase A</fullName>
        <ecNumber evidence="8">2.3.1.74</ecNumber>
    </submittedName>
</protein>
<dbReference type="AlphaFoldDB" id="A0A0F8BWW5"/>
<dbReference type="Pfam" id="PF09073">
    <property type="entry name" value="BUD22"/>
    <property type="match status" value="1"/>
</dbReference>
<dbReference type="OrthoDB" id="329835at2759"/>
<comment type="caution">
    <text evidence="8">The sequence shown here is derived from an EMBL/GenBank/DDBJ whole genome shotgun (WGS) entry which is preliminary data.</text>
</comment>
<evidence type="ECO:0000259" key="5">
    <source>
        <dbReference type="Pfam" id="PF00195"/>
    </source>
</evidence>
<name>A0A0F8BWW5_CERFI</name>
<dbReference type="InterPro" id="IPR001099">
    <property type="entry name" value="Chalcone/stilbene_synt_N"/>
</dbReference>
<dbReference type="EMBL" id="LBBL01000021">
    <property type="protein sequence ID" value="KKF97023.1"/>
    <property type="molecule type" value="Genomic_DNA"/>
</dbReference>
<feature type="compositionally biased region" description="Acidic residues" evidence="4">
    <location>
        <begin position="637"/>
        <end position="647"/>
    </location>
</feature>
<feature type="compositionally biased region" description="Acidic residues" evidence="4">
    <location>
        <begin position="579"/>
        <end position="620"/>
    </location>
</feature>
<dbReference type="GO" id="GO:0016210">
    <property type="term" value="F:naringenin-chalcone synthase activity"/>
    <property type="evidence" value="ECO:0007669"/>
    <property type="project" value="UniProtKB-EC"/>
</dbReference>
<feature type="domain" description="Chalcone/stilbene synthase N-terminal" evidence="5">
    <location>
        <begin position="68"/>
        <end position="220"/>
    </location>
</feature>
<proteinExistence type="inferred from homology"/>
<evidence type="ECO:0000313" key="9">
    <source>
        <dbReference type="Proteomes" id="UP000034841"/>
    </source>
</evidence>
<feature type="compositionally biased region" description="Low complexity" evidence="4">
    <location>
        <begin position="697"/>
        <end position="719"/>
    </location>
</feature>